<sequence length="297" mass="32800">MKKIVSAVLISAVWCSLFVSSSLAQNGSTADGAVPQKGTEQNMNDMIQLLEELQTDEEKGKDFSLPKNNAKNTKALNDPMAIIAKPKEPLKPANDPVEEYSSENIFDSASETIPSDPVAPSSAQPALSADKVLAEQENQLNEIENNVNEMLKALEELEKSGQEGQIAAADPLDDFLTPPESSNSGNENSAKKSIEKKDEVVRLDPDGPDLHFQNGLVFWKSENLEAALHEFREVIRLAPENAHAYWNLGLLYDKLNQGAEAIASLKKAEEVYSKYNYPEFAEDARKRLKSFSEKYGR</sequence>
<keyword evidence="1" id="KW-0175">Coiled coil</keyword>
<feature type="coiled-coil region" evidence="1">
    <location>
        <begin position="126"/>
        <end position="160"/>
    </location>
</feature>
<dbReference type="SUPFAM" id="SSF48452">
    <property type="entry name" value="TPR-like"/>
    <property type="match status" value="1"/>
</dbReference>
<dbReference type="SMART" id="SM00028">
    <property type="entry name" value="TPR"/>
    <property type="match status" value="2"/>
</dbReference>
<dbReference type="PROSITE" id="PS50005">
    <property type="entry name" value="TPR"/>
    <property type="match status" value="2"/>
</dbReference>
<accession>A0A3B1CEV6</accession>
<proteinExistence type="predicted"/>
<name>A0A3B1CEV6_9ZZZZ</name>
<feature type="region of interest" description="Disordered" evidence="2">
    <location>
        <begin position="172"/>
        <end position="195"/>
    </location>
</feature>
<organism evidence="3">
    <name type="scientific">hydrothermal vent metagenome</name>
    <dbReference type="NCBI Taxonomy" id="652676"/>
    <lineage>
        <taxon>unclassified sequences</taxon>
        <taxon>metagenomes</taxon>
        <taxon>ecological metagenomes</taxon>
    </lineage>
</organism>
<gene>
    <name evidence="3" type="ORF">MNBD_NITROSPINAE05-687</name>
</gene>
<dbReference type="InterPro" id="IPR011990">
    <property type="entry name" value="TPR-like_helical_dom_sf"/>
</dbReference>
<dbReference type="Pfam" id="PF13432">
    <property type="entry name" value="TPR_16"/>
    <property type="match status" value="1"/>
</dbReference>
<evidence type="ECO:0000313" key="3">
    <source>
        <dbReference type="EMBL" id="VAX28739.1"/>
    </source>
</evidence>
<protein>
    <submittedName>
        <fullName evidence="3">Uncharacterized protein</fullName>
    </submittedName>
</protein>
<evidence type="ECO:0000256" key="1">
    <source>
        <dbReference type="SAM" id="Coils"/>
    </source>
</evidence>
<dbReference type="Gene3D" id="1.25.40.10">
    <property type="entry name" value="Tetratricopeptide repeat domain"/>
    <property type="match status" value="1"/>
</dbReference>
<dbReference type="AlphaFoldDB" id="A0A3B1CEV6"/>
<reference evidence="3" key="1">
    <citation type="submission" date="2018-06" db="EMBL/GenBank/DDBJ databases">
        <authorList>
            <person name="Zhirakovskaya E."/>
        </authorList>
    </citation>
    <scope>NUCLEOTIDE SEQUENCE</scope>
</reference>
<evidence type="ECO:0000256" key="2">
    <source>
        <dbReference type="SAM" id="MobiDB-lite"/>
    </source>
</evidence>
<dbReference type="InterPro" id="IPR019734">
    <property type="entry name" value="TPR_rpt"/>
</dbReference>
<dbReference type="EMBL" id="UOGG01000066">
    <property type="protein sequence ID" value="VAX28739.1"/>
    <property type="molecule type" value="Genomic_DNA"/>
</dbReference>